<evidence type="ECO:0000313" key="2">
    <source>
        <dbReference type="Proteomes" id="UP000618931"/>
    </source>
</evidence>
<protein>
    <recommendedName>
        <fullName evidence="3">DUF3558 domain-containing protein</fullName>
    </recommendedName>
</protein>
<proteinExistence type="predicted"/>
<accession>A0ABS0HZT2</accession>
<name>A0ABS0HZT2_9BACT</name>
<gene>
    <name evidence="1" type="ORF">I2H31_03760</name>
</gene>
<comment type="caution">
    <text evidence="1">The sequence shown here is derived from an EMBL/GenBank/DDBJ whole genome shotgun (WGS) entry which is preliminary data.</text>
</comment>
<dbReference type="EMBL" id="JADQDM010000001">
    <property type="protein sequence ID" value="MBF9220212.1"/>
    <property type="molecule type" value="Genomic_DNA"/>
</dbReference>
<sequence>MLLPTSLGASYRYCLVILAAGGLLSACSGGAPLEQSSGGSGRSTAVQLDTTATLPTEACGLLTAREVSELTGQDVQQQAQGDACRFVDATRPTDPDAVVLVSLRPATAFAIAEAGNQHNRRAVVRIAGLSRAAYYDDYRGDLYVQLPGRTLVIGMPRRLEDRRRDRIATELGRVALARLASRAGTAPAQ</sequence>
<dbReference type="RefSeq" id="WP_196291648.1">
    <property type="nucleotide sequence ID" value="NZ_JADQDM010000001.1"/>
</dbReference>
<dbReference type="Proteomes" id="UP000618931">
    <property type="component" value="Unassembled WGS sequence"/>
</dbReference>
<keyword evidence="2" id="KW-1185">Reference proteome</keyword>
<organism evidence="1 2">
    <name type="scientific">Hymenobacter ruricola</name>
    <dbReference type="NCBI Taxonomy" id="2791023"/>
    <lineage>
        <taxon>Bacteria</taxon>
        <taxon>Pseudomonadati</taxon>
        <taxon>Bacteroidota</taxon>
        <taxon>Cytophagia</taxon>
        <taxon>Cytophagales</taxon>
        <taxon>Hymenobacteraceae</taxon>
        <taxon>Hymenobacter</taxon>
    </lineage>
</organism>
<evidence type="ECO:0008006" key="3">
    <source>
        <dbReference type="Google" id="ProtNLM"/>
    </source>
</evidence>
<reference evidence="1 2" key="1">
    <citation type="submission" date="2020-11" db="EMBL/GenBank/DDBJ databases">
        <authorList>
            <person name="Kim M.K."/>
        </authorList>
    </citation>
    <scope>NUCLEOTIDE SEQUENCE [LARGE SCALE GENOMIC DNA]</scope>
    <source>
        <strain evidence="1 2">BT662</strain>
    </source>
</reference>
<evidence type="ECO:0000313" key="1">
    <source>
        <dbReference type="EMBL" id="MBF9220212.1"/>
    </source>
</evidence>